<evidence type="ECO:0000256" key="5">
    <source>
        <dbReference type="ARBA" id="ARBA00023136"/>
    </source>
</evidence>
<protein>
    <submittedName>
        <fullName evidence="8">Nucleoside-binding protein</fullName>
    </submittedName>
</protein>
<comment type="similarity">
    <text evidence="2">Belongs to the BMP lipoprotein family.</text>
</comment>
<evidence type="ECO:0000313" key="9">
    <source>
        <dbReference type="Proteomes" id="UP000294848"/>
    </source>
</evidence>
<dbReference type="AlphaFoldDB" id="A0A4R6H6V3"/>
<evidence type="ECO:0000256" key="2">
    <source>
        <dbReference type="ARBA" id="ARBA00008610"/>
    </source>
</evidence>
<dbReference type="Proteomes" id="UP000294848">
    <property type="component" value="Unassembled WGS sequence"/>
</dbReference>
<reference evidence="8 9" key="1">
    <citation type="submission" date="2019-03" db="EMBL/GenBank/DDBJ databases">
        <title>Freshwater and sediment microbial communities from various areas in North America, analyzing microbe dynamics in response to fracking.</title>
        <authorList>
            <person name="Lamendella R."/>
        </authorList>
    </citation>
    <scope>NUCLEOTIDE SEQUENCE [LARGE SCALE GENOMIC DNA]</scope>
    <source>
        <strain evidence="8 9">114D</strain>
    </source>
</reference>
<comment type="caution">
    <text evidence="8">The sequence shown here is derived from an EMBL/GenBank/DDBJ whole genome shotgun (WGS) entry which is preliminary data.</text>
</comment>
<evidence type="ECO:0000256" key="4">
    <source>
        <dbReference type="ARBA" id="ARBA00022729"/>
    </source>
</evidence>
<dbReference type="InterPro" id="IPR028082">
    <property type="entry name" value="Peripla_BP_I"/>
</dbReference>
<evidence type="ECO:0000256" key="6">
    <source>
        <dbReference type="ARBA" id="ARBA00023288"/>
    </source>
</evidence>
<evidence type="ECO:0000256" key="1">
    <source>
        <dbReference type="ARBA" id="ARBA00004193"/>
    </source>
</evidence>
<sequence>MKFIQVKRTYYLLLLLSLMQVRCSREFVEDIFLPDFEVFVVLPAEGLGDRSFVDAIYEGVESAKKDFDFSVSYLIPESLSEGEQWIEQIPILTGRMNQEALIIVAGSQFKEAIDQLDGNVGKHKILFLGGIALEDEHIASVVYKTYAASYIGAYLSAQLVPDCRARVVAGFDASFLKEYQAGFQQGVLDAGGSVDSPLFVSDDFSGFEMPDSAYQLTKTVLPDNNLILALSAGSNFGIINAARNYHEQRYVIGVDADQSWMGLKVVTGSIVKLFSQDIRDYIEDFSKGTFIPGSFYRSMEEGKAAFIMNEEVMAGKKVSTTLLNLAIEKEKAYWENKE</sequence>
<name>A0A4R6H6V3_9BACT</name>
<dbReference type="Gene3D" id="3.40.50.2300">
    <property type="match status" value="2"/>
</dbReference>
<dbReference type="EMBL" id="SNWI01000002">
    <property type="protein sequence ID" value="TDO03982.1"/>
    <property type="molecule type" value="Genomic_DNA"/>
</dbReference>
<dbReference type="InterPro" id="IPR050957">
    <property type="entry name" value="BMP_lipoprotein"/>
</dbReference>
<dbReference type="Pfam" id="PF02608">
    <property type="entry name" value="Bmp"/>
    <property type="match status" value="1"/>
</dbReference>
<dbReference type="RefSeq" id="WP_166642841.1">
    <property type="nucleotide sequence ID" value="NZ_SNWI01000002.1"/>
</dbReference>
<dbReference type="InterPro" id="IPR003760">
    <property type="entry name" value="PnrA-like"/>
</dbReference>
<feature type="domain" description="ABC transporter substrate-binding protein PnrA-like" evidence="7">
    <location>
        <begin position="40"/>
        <end position="293"/>
    </location>
</feature>
<keyword evidence="3" id="KW-1003">Cell membrane</keyword>
<keyword evidence="5" id="KW-0472">Membrane</keyword>
<keyword evidence="4" id="KW-0732">Signal</keyword>
<evidence type="ECO:0000256" key="3">
    <source>
        <dbReference type="ARBA" id="ARBA00022475"/>
    </source>
</evidence>
<evidence type="ECO:0000313" key="8">
    <source>
        <dbReference type="EMBL" id="TDO03982.1"/>
    </source>
</evidence>
<dbReference type="SUPFAM" id="SSF53822">
    <property type="entry name" value="Periplasmic binding protein-like I"/>
    <property type="match status" value="1"/>
</dbReference>
<proteinExistence type="inferred from homology"/>
<keyword evidence="6" id="KW-0449">Lipoprotein</keyword>
<dbReference type="GO" id="GO:0005886">
    <property type="term" value="C:plasma membrane"/>
    <property type="evidence" value="ECO:0007669"/>
    <property type="project" value="UniProtKB-SubCell"/>
</dbReference>
<accession>A0A4R6H6V3</accession>
<evidence type="ECO:0000259" key="7">
    <source>
        <dbReference type="Pfam" id="PF02608"/>
    </source>
</evidence>
<comment type="subcellular location">
    <subcellularLocation>
        <location evidence="1">Cell membrane</location>
        <topology evidence="1">Lipid-anchor</topology>
    </subcellularLocation>
</comment>
<dbReference type="PANTHER" id="PTHR34296">
    <property type="entry name" value="TRANSCRIPTIONAL ACTIVATOR PROTEIN MED"/>
    <property type="match status" value="1"/>
</dbReference>
<dbReference type="PANTHER" id="PTHR34296:SF2">
    <property type="entry name" value="ABC TRANSPORTER GUANOSINE-BINDING PROTEIN NUPN"/>
    <property type="match status" value="1"/>
</dbReference>
<organism evidence="8 9">
    <name type="scientific">Sunxiuqinia elliptica</name>
    <dbReference type="NCBI Taxonomy" id="655355"/>
    <lineage>
        <taxon>Bacteria</taxon>
        <taxon>Pseudomonadati</taxon>
        <taxon>Bacteroidota</taxon>
        <taxon>Bacteroidia</taxon>
        <taxon>Marinilabiliales</taxon>
        <taxon>Prolixibacteraceae</taxon>
        <taxon>Sunxiuqinia</taxon>
    </lineage>
</organism>
<gene>
    <name evidence="8" type="ORF">DET52_102320</name>
</gene>